<protein>
    <recommendedName>
        <fullName evidence="7">EGF-like domain-containing protein</fullName>
    </recommendedName>
</protein>
<reference evidence="8" key="1">
    <citation type="submission" date="2023-03" db="EMBL/GenBank/DDBJ databases">
        <title>Chromosome-scale reference genome and RAD-based genetic map of yellow starthistle (Centaurea solstitialis) reveal putative structural variation and QTLs associated with invader traits.</title>
        <authorList>
            <person name="Reatini B."/>
            <person name="Cang F.A."/>
            <person name="Jiang Q."/>
            <person name="Mckibben M.T.W."/>
            <person name="Barker M.S."/>
            <person name="Rieseberg L.H."/>
            <person name="Dlugosch K.M."/>
        </authorList>
    </citation>
    <scope>NUCLEOTIDE SEQUENCE</scope>
    <source>
        <strain evidence="8">CAN-66</strain>
        <tissue evidence="8">Leaf</tissue>
    </source>
</reference>
<gene>
    <name evidence="8" type="ORF">OSB04_005554</name>
</gene>
<name>A0AA38TI10_9ASTR</name>
<feature type="transmembrane region" description="Helical" evidence="5">
    <location>
        <begin position="418"/>
        <end position="445"/>
    </location>
</feature>
<proteinExistence type="predicted"/>
<dbReference type="EMBL" id="JARYMX010000002">
    <property type="protein sequence ID" value="KAJ9560394.1"/>
    <property type="molecule type" value="Genomic_DNA"/>
</dbReference>
<feature type="transmembrane region" description="Helical" evidence="5">
    <location>
        <begin position="452"/>
        <end position="472"/>
    </location>
</feature>
<feature type="signal peptide" evidence="6">
    <location>
        <begin position="1"/>
        <end position="19"/>
    </location>
</feature>
<dbReference type="PANTHER" id="PTHR33491">
    <property type="entry name" value="OSJNBA0016N04.9 PROTEIN"/>
    <property type="match status" value="1"/>
</dbReference>
<evidence type="ECO:0000259" key="7">
    <source>
        <dbReference type="PROSITE" id="PS50026"/>
    </source>
</evidence>
<feature type="domain" description="EGF-like" evidence="7">
    <location>
        <begin position="249"/>
        <end position="292"/>
    </location>
</feature>
<dbReference type="InterPro" id="IPR000742">
    <property type="entry name" value="EGF"/>
</dbReference>
<organism evidence="8 9">
    <name type="scientific">Centaurea solstitialis</name>
    <name type="common">yellow star-thistle</name>
    <dbReference type="NCBI Taxonomy" id="347529"/>
    <lineage>
        <taxon>Eukaryota</taxon>
        <taxon>Viridiplantae</taxon>
        <taxon>Streptophyta</taxon>
        <taxon>Embryophyta</taxon>
        <taxon>Tracheophyta</taxon>
        <taxon>Spermatophyta</taxon>
        <taxon>Magnoliopsida</taxon>
        <taxon>eudicotyledons</taxon>
        <taxon>Gunneridae</taxon>
        <taxon>Pentapetalae</taxon>
        <taxon>asterids</taxon>
        <taxon>campanulids</taxon>
        <taxon>Asterales</taxon>
        <taxon>Asteraceae</taxon>
        <taxon>Carduoideae</taxon>
        <taxon>Cardueae</taxon>
        <taxon>Centaureinae</taxon>
        <taxon>Centaurea</taxon>
    </lineage>
</organism>
<keyword evidence="5" id="KW-0812">Transmembrane</keyword>
<feature type="chain" id="PRO_5041450236" description="EGF-like domain-containing protein" evidence="6">
    <location>
        <begin position="20"/>
        <end position="476"/>
    </location>
</feature>
<keyword evidence="9" id="KW-1185">Reference proteome</keyword>
<dbReference type="GO" id="GO:0016020">
    <property type="term" value="C:membrane"/>
    <property type="evidence" value="ECO:0007669"/>
    <property type="project" value="UniProtKB-SubCell"/>
</dbReference>
<comment type="caution">
    <text evidence="3">Lacks conserved residue(s) required for the propagation of feature annotation.</text>
</comment>
<dbReference type="Proteomes" id="UP001172457">
    <property type="component" value="Chromosome 2"/>
</dbReference>
<dbReference type="PROSITE" id="PS50026">
    <property type="entry name" value="EGF_3"/>
    <property type="match status" value="1"/>
</dbReference>
<comment type="subcellular location">
    <subcellularLocation>
        <location evidence="1">Membrane</location>
        <topology evidence="1">Single-pass membrane protein</topology>
    </subcellularLocation>
</comment>
<keyword evidence="5" id="KW-0472">Membrane</keyword>
<evidence type="ECO:0000256" key="4">
    <source>
        <dbReference type="SAM" id="MobiDB-lite"/>
    </source>
</evidence>
<evidence type="ECO:0000256" key="3">
    <source>
        <dbReference type="PROSITE-ProRule" id="PRU00076"/>
    </source>
</evidence>
<evidence type="ECO:0000313" key="8">
    <source>
        <dbReference type="EMBL" id="KAJ9560394.1"/>
    </source>
</evidence>
<evidence type="ECO:0000256" key="1">
    <source>
        <dbReference type="ARBA" id="ARBA00004167"/>
    </source>
</evidence>
<keyword evidence="5" id="KW-1133">Transmembrane helix</keyword>
<dbReference type="Pfam" id="PF13947">
    <property type="entry name" value="GUB_WAK_bind"/>
    <property type="match status" value="1"/>
</dbReference>
<dbReference type="InterPro" id="IPR025287">
    <property type="entry name" value="WAK_GUB"/>
</dbReference>
<accession>A0AA38TI10</accession>
<evidence type="ECO:0000313" key="9">
    <source>
        <dbReference type="Proteomes" id="UP001172457"/>
    </source>
</evidence>
<evidence type="ECO:0000256" key="5">
    <source>
        <dbReference type="SAM" id="Phobius"/>
    </source>
</evidence>
<evidence type="ECO:0000256" key="6">
    <source>
        <dbReference type="SAM" id="SignalP"/>
    </source>
</evidence>
<dbReference type="GO" id="GO:0030247">
    <property type="term" value="F:polysaccharide binding"/>
    <property type="evidence" value="ECO:0007669"/>
    <property type="project" value="InterPro"/>
</dbReference>
<comment type="caution">
    <text evidence="8">The sequence shown here is derived from an EMBL/GenBank/DDBJ whole genome shotgun (WGS) entry which is preliminary data.</text>
</comment>
<sequence>MKFSLLPLMQLLLVGFVNAIQYKRNDCPNKCGNVDIHYPFGTIEGCYLDKSYHIECNSTRQTPYLKTDYYMREIELMIDSQVEVLEIDLDHGQLRVALPIAYTCYSKKGDIISISATFVNTSRFPFSSTLNSLTGIGCDFDGRVLLLEPLVIMSCQSGSDLKNGSCLGQGCCQASIPGGMTSAAIVATATENHSPIWNFSKSGYLGKCGYAFIVENSKYYFNTADLSKNMSFPVVLDLSVGDKKCREAQKDNGSYLCKENSVCKNGKGRFTGYRCKCSNGYTGNPYIENGCEENCFEMMEFSFSIFRKLENSFSCAFSIPFHFPFFQIFHGGGSSGHGSGGGGGGGLGGSSGGRGGGGGGLDDGGRGGCGGRGGRSGGHDGGGLGGGGGGGGHGGGGGGGGGGLGGGGGRGGRGGCEVVAVVAAASAMGAVASAAVAMVVAVAVATMVAVAAVAKVVVVAAEAAAVVAMALAEWRW</sequence>
<evidence type="ECO:0000256" key="2">
    <source>
        <dbReference type="ARBA" id="ARBA00022729"/>
    </source>
</evidence>
<keyword evidence="3" id="KW-0245">EGF-like domain</keyword>
<feature type="region of interest" description="Disordered" evidence="4">
    <location>
        <begin position="337"/>
        <end position="389"/>
    </location>
</feature>
<dbReference type="AlphaFoldDB" id="A0AA38TI10"/>
<keyword evidence="2 6" id="KW-0732">Signal</keyword>